<keyword evidence="3" id="KW-1185">Reference proteome</keyword>
<sequence length="188" mass="20493">MKKILLLLLVMALNACNNNDDTSTNPIDQLPPATQTGANTIGCLVNGEALLPKGSPLAGPVKSAFYQLIDGEYFFGLSFSNKKGQSMKGLSIGVLRMELSENQIIILDKNALNDGDFKGGGEYSSSVDVFTGSDYFTNSIQQGEIIITHLDESEQNISGTFWFDAVNHLDGEDIVEIREGRFDMPYSK</sequence>
<dbReference type="InterPro" id="IPR046219">
    <property type="entry name" value="DUF6252"/>
</dbReference>
<gene>
    <name evidence="2" type="ORF">SAMN05421824_0200</name>
</gene>
<proteinExistence type="predicted"/>
<dbReference type="EMBL" id="FOFN01000001">
    <property type="protein sequence ID" value="SEP74160.1"/>
    <property type="molecule type" value="Genomic_DNA"/>
</dbReference>
<dbReference type="Proteomes" id="UP000198999">
    <property type="component" value="Unassembled WGS sequence"/>
</dbReference>
<protein>
    <recommendedName>
        <fullName evidence="4">Lipoprotein</fullName>
    </recommendedName>
</protein>
<accession>A0A1H9ABW8</accession>
<evidence type="ECO:0008006" key="4">
    <source>
        <dbReference type="Google" id="ProtNLM"/>
    </source>
</evidence>
<name>A0A1H9ABW8_9FLAO</name>
<evidence type="ECO:0000313" key="2">
    <source>
        <dbReference type="EMBL" id="SEP74160.1"/>
    </source>
</evidence>
<dbReference type="Pfam" id="PF19765">
    <property type="entry name" value="DUF6252"/>
    <property type="match status" value="1"/>
</dbReference>
<dbReference type="AlphaFoldDB" id="A0A1H9ABW8"/>
<evidence type="ECO:0000256" key="1">
    <source>
        <dbReference type="SAM" id="SignalP"/>
    </source>
</evidence>
<feature type="signal peptide" evidence="1">
    <location>
        <begin position="1"/>
        <end position="17"/>
    </location>
</feature>
<dbReference type="RefSeq" id="WP_092574273.1">
    <property type="nucleotide sequence ID" value="NZ_FOFN01000001.1"/>
</dbReference>
<dbReference type="OrthoDB" id="881763at2"/>
<organism evidence="2 3">
    <name type="scientific">Hyunsoonleella jejuensis</name>
    <dbReference type="NCBI Taxonomy" id="419940"/>
    <lineage>
        <taxon>Bacteria</taxon>
        <taxon>Pseudomonadati</taxon>
        <taxon>Bacteroidota</taxon>
        <taxon>Flavobacteriia</taxon>
        <taxon>Flavobacteriales</taxon>
        <taxon>Flavobacteriaceae</taxon>
    </lineage>
</organism>
<feature type="chain" id="PRO_5011726513" description="Lipoprotein" evidence="1">
    <location>
        <begin position="18"/>
        <end position="188"/>
    </location>
</feature>
<reference evidence="2 3" key="1">
    <citation type="submission" date="2016-10" db="EMBL/GenBank/DDBJ databases">
        <authorList>
            <person name="de Groot N.N."/>
        </authorList>
    </citation>
    <scope>NUCLEOTIDE SEQUENCE [LARGE SCALE GENOMIC DNA]</scope>
    <source>
        <strain evidence="2 3">DSM 21035</strain>
    </source>
</reference>
<evidence type="ECO:0000313" key="3">
    <source>
        <dbReference type="Proteomes" id="UP000198999"/>
    </source>
</evidence>
<keyword evidence="1" id="KW-0732">Signal</keyword>